<evidence type="ECO:0000313" key="2">
    <source>
        <dbReference type="EMBL" id="KAA6385041.1"/>
    </source>
</evidence>
<dbReference type="Proteomes" id="UP000324800">
    <property type="component" value="Unassembled WGS sequence"/>
</dbReference>
<gene>
    <name evidence="2" type="ORF">EZS28_019431</name>
</gene>
<accession>A0A5J4VR82</accession>
<feature type="region of interest" description="Disordered" evidence="1">
    <location>
        <begin position="1"/>
        <end position="39"/>
    </location>
</feature>
<feature type="compositionally biased region" description="Acidic residues" evidence="1">
    <location>
        <begin position="21"/>
        <end position="36"/>
    </location>
</feature>
<reference evidence="2 3" key="1">
    <citation type="submission" date="2019-03" db="EMBL/GenBank/DDBJ databases">
        <title>Single cell metagenomics reveals metabolic interactions within the superorganism composed of flagellate Streblomastix strix and complex community of Bacteroidetes bacteria on its surface.</title>
        <authorList>
            <person name="Treitli S.C."/>
            <person name="Kolisko M."/>
            <person name="Husnik F."/>
            <person name="Keeling P."/>
            <person name="Hampl V."/>
        </authorList>
    </citation>
    <scope>NUCLEOTIDE SEQUENCE [LARGE SCALE GENOMIC DNA]</scope>
    <source>
        <strain evidence="2">ST1C</strain>
    </source>
</reference>
<evidence type="ECO:0000256" key="1">
    <source>
        <dbReference type="SAM" id="MobiDB-lite"/>
    </source>
</evidence>
<name>A0A5J4VR82_9EUKA</name>
<evidence type="ECO:0000313" key="3">
    <source>
        <dbReference type="Proteomes" id="UP000324800"/>
    </source>
</evidence>
<dbReference type="EMBL" id="SNRW01005452">
    <property type="protein sequence ID" value="KAA6385041.1"/>
    <property type="molecule type" value="Genomic_DNA"/>
</dbReference>
<feature type="non-terminal residue" evidence="2">
    <location>
        <position position="1"/>
    </location>
</feature>
<sequence length="78" mass="8752">EKKMKNKKRNQEKEDGVINQDEIDDDLSSEYDDEESSLSSSSFLFSFVLSSIGVIFIICYADAEGQGENEGGIYCELI</sequence>
<comment type="caution">
    <text evidence="2">The sequence shown here is derived from an EMBL/GenBank/DDBJ whole genome shotgun (WGS) entry which is preliminary data.</text>
</comment>
<organism evidence="2 3">
    <name type="scientific">Streblomastix strix</name>
    <dbReference type="NCBI Taxonomy" id="222440"/>
    <lineage>
        <taxon>Eukaryota</taxon>
        <taxon>Metamonada</taxon>
        <taxon>Preaxostyla</taxon>
        <taxon>Oxymonadida</taxon>
        <taxon>Streblomastigidae</taxon>
        <taxon>Streblomastix</taxon>
    </lineage>
</organism>
<protein>
    <submittedName>
        <fullName evidence="2">Uncharacterized protein</fullName>
    </submittedName>
</protein>
<dbReference type="AlphaFoldDB" id="A0A5J4VR82"/>
<proteinExistence type="predicted"/>